<dbReference type="FunFam" id="1.10.10.2830:FF:000001">
    <property type="entry name" value="Chromosome partitioning protein ParB"/>
    <property type="match status" value="1"/>
</dbReference>
<dbReference type="Proteomes" id="UP000192527">
    <property type="component" value="Chromosome"/>
</dbReference>
<dbReference type="CDD" id="cd00093">
    <property type="entry name" value="HTH_XRE"/>
    <property type="match status" value="1"/>
</dbReference>
<dbReference type="KEGG" id="hmn:HM131_01265"/>
<evidence type="ECO:0000256" key="3">
    <source>
        <dbReference type="ARBA" id="ARBA00022490"/>
    </source>
</evidence>
<dbReference type="STRING" id="402384.HM131_01265"/>
<dbReference type="Gene3D" id="1.10.10.2830">
    <property type="match status" value="1"/>
</dbReference>
<dbReference type="OrthoDB" id="9802051at2"/>
<dbReference type="GO" id="GO:0045881">
    <property type="term" value="P:positive regulation of sporulation resulting in formation of a cellular spore"/>
    <property type="evidence" value="ECO:0007669"/>
    <property type="project" value="TreeGrafter"/>
</dbReference>
<dbReference type="GO" id="GO:0003677">
    <property type="term" value="F:DNA binding"/>
    <property type="evidence" value="ECO:0007669"/>
    <property type="project" value="UniProtKB-KW"/>
</dbReference>
<dbReference type="InterPro" id="IPR041468">
    <property type="entry name" value="HTH_ParB/Spo0J"/>
</dbReference>
<dbReference type="SUPFAM" id="SSF109709">
    <property type="entry name" value="KorB DNA-binding domain-like"/>
    <property type="match status" value="1"/>
</dbReference>
<evidence type="ECO:0000256" key="4">
    <source>
        <dbReference type="ARBA" id="ARBA00022829"/>
    </source>
</evidence>
<dbReference type="GO" id="GO:0007059">
    <property type="term" value="P:chromosome segregation"/>
    <property type="evidence" value="ECO:0007669"/>
    <property type="project" value="UniProtKB-KW"/>
</dbReference>
<keyword evidence="9" id="KW-1185">Reference proteome</keyword>
<dbReference type="Gene3D" id="3.90.1530.30">
    <property type="match status" value="1"/>
</dbReference>
<reference evidence="8 9" key="1">
    <citation type="submission" date="2017-04" db="EMBL/GenBank/DDBJ databases">
        <title>The whole genome sequencing and assembly of Halobacillus mangrovi strain.</title>
        <authorList>
            <person name="Lee S.-J."/>
            <person name="Park M.-K."/>
            <person name="Kim J.-Y."/>
            <person name="Lee Y.-J."/>
            <person name="Yi H."/>
            <person name="Bahn Y.-S."/>
            <person name="Kim J.F."/>
            <person name="Lee D.-W."/>
        </authorList>
    </citation>
    <scope>NUCLEOTIDE SEQUENCE [LARGE SCALE GENOMIC DNA]</scope>
    <source>
        <strain evidence="8 9">KTB 131</strain>
    </source>
</reference>
<keyword evidence="3" id="KW-0963">Cytoplasm</keyword>
<dbReference type="GO" id="GO:0009295">
    <property type="term" value="C:nucleoid"/>
    <property type="evidence" value="ECO:0007669"/>
    <property type="project" value="UniProtKB-SubCell"/>
</dbReference>
<dbReference type="SUPFAM" id="SSF110849">
    <property type="entry name" value="ParB/Sulfiredoxin"/>
    <property type="match status" value="1"/>
</dbReference>
<dbReference type="PANTHER" id="PTHR33375:SF1">
    <property type="entry name" value="CHROMOSOME-PARTITIONING PROTEIN PARB-RELATED"/>
    <property type="match status" value="1"/>
</dbReference>
<dbReference type="Pfam" id="PF17762">
    <property type="entry name" value="HTH_ParB"/>
    <property type="match status" value="1"/>
</dbReference>
<dbReference type="RefSeq" id="WP_085027159.1">
    <property type="nucleotide sequence ID" value="NZ_CP020772.1"/>
</dbReference>
<evidence type="ECO:0000256" key="1">
    <source>
        <dbReference type="ARBA" id="ARBA00004453"/>
    </source>
</evidence>
<evidence type="ECO:0000256" key="5">
    <source>
        <dbReference type="ARBA" id="ARBA00023125"/>
    </source>
</evidence>
<dbReference type="Pfam" id="PF23552">
    <property type="entry name" value="ParB_C"/>
    <property type="match status" value="1"/>
</dbReference>
<dbReference type="InterPro" id="IPR036086">
    <property type="entry name" value="ParB/Sulfiredoxin_sf"/>
</dbReference>
<dbReference type="AlphaFoldDB" id="A0A1W5ZQG1"/>
<evidence type="ECO:0000313" key="8">
    <source>
        <dbReference type="EMBL" id="ARI75535.1"/>
    </source>
</evidence>
<dbReference type="InterPro" id="IPR003115">
    <property type="entry name" value="ParB_N"/>
</dbReference>
<dbReference type="SMART" id="SM00470">
    <property type="entry name" value="ParB"/>
    <property type="match status" value="1"/>
</dbReference>
<dbReference type="FunFam" id="3.90.1530.30:FF:000001">
    <property type="entry name" value="Chromosome partitioning protein ParB"/>
    <property type="match status" value="1"/>
</dbReference>
<evidence type="ECO:0000256" key="6">
    <source>
        <dbReference type="SAM" id="MobiDB-lite"/>
    </source>
</evidence>
<sequence length="284" mass="33100">MDRGLSKGLGDYAPQGMEPANEEQVQEVNVSECRPNPYQPRRYFEEESLTELKQSIEQHGILQPLIVRKSIKGYEIVVGERRFRAAKLANLVKVPVVARELTDEQMMELALLENLQRDDLTPIEEAKAYQNLMKELGLTQEELAKRLGKSRSHIANFLRLLTLPQEVIQKMNEGMLSMGHGRALLSLKNRDHLRQVVAKIEKEGLNVRQVERLIYEYNLQKNEKKPKEQHKDIFLKEREETLKERLGTSVSIHKGKRKGKIEIEFMNDEDLERILEWFEKDSKT</sequence>
<gene>
    <name evidence="8" type="ORF">HM131_01265</name>
</gene>
<name>A0A1W5ZQG1_9BACI</name>
<dbReference type="PANTHER" id="PTHR33375">
    <property type="entry name" value="CHROMOSOME-PARTITIONING PROTEIN PARB-RELATED"/>
    <property type="match status" value="1"/>
</dbReference>
<evidence type="ECO:0000313" key="9">
    <source>
        <dbReference type="Proteomes" id="UP000192527"/>
    </source>
</evidence>
<dbReference type="CDD" id="cd16393">
    <property type="entry name" value="SPO0J_N"/>
    <property type="match status" value="1"/>
</dbReference>
<organism evidence="8 9">
    <name type="scientific">Halobacillus mangrovi</name>
    <dbReference type="NCBI Taxonomy" id="402384"/>
    <lineage>
        <taxon>Bacteria</taxon>
        <taxon>Bacillati</taxon>
        <taxon>Bacillota</taxon>
        <taxon>Bacilli</taxon>
        <taxon>Bacillales</taxon>
        <taxon>Bacillaceae</taxon>
        <taxon>Halobacillus</taxon>
    </lineage>
</organism>
<evidence type="ECO:0000256" key="2">
    <source>
        <dbReference type="ARBA" id="ARBA00006295"/>
    </source>
</evidence>
<dbReference type="InterPro" id="IPR001387">
    <property type="entry name" value="Cro/C1-type_HTH"/>
</dbReference>
<dbReference type="InterPro" id="IPR057240">
    <property type="entry name" value="ParB_dimer_C"/>
</dbReference>
<feature type="region of interest" description="Disordered" evidence="6">
    <location>
        <begin position="1"/>
        <end position="24"/>
    </location>
</feature>
<proteinExistence type="inferred from homology"/>
<dbReference type="InterPro" id="IPR004437">
    <property type="entry name" value="ParB/RepB/Spo0J"/>
</dbReference>
<dbReference type="InterPro" id="IPR050336">
    <property type="entry name" value="Chromosome_partition/occlusion"/>
</dbReference>
<protein>
    <submittedName>
        <fullName evidence="8">Chromosome partitioning protein ParB</fullName>
    </submittedName>
</protein>
<feature type="domain" description="HTH cro/C1-type" evidence="7">
    <location>
        <begin position="130"/>
        <end position="159"/>
    </location>
</feature>
<comment type="subcellular location">
    <subcellularLocation>
        <location evidence="1">Cytoplasm</location>
        <location evidence="1">Nucleoid</location>
    </subcellularLocation>
</comment>
<dbReference type="EMBL" id="CP020772">
    <property type="protein sequence ID" value="ARI75535.1"/>
    <property type="molecule type" value="Genomic_DNA"/>
</dbReference>
<keyword evidence="4" id="KW-0159">Chromosome partition</keyword>
<keyword evidence="5" id="KW-0238">DNA-binding</keyword>
<dbReference type="PROSITE" id="PS50943">
    <property type="entry name" value="HTH_CROC1"/>
    <property type="match status" value="1"/>
</dbReference>
<evidence type="ECO:0000259" key="7">
    <source>
        <dbReference type="PROSITE" id="PS50943"/>
    </source>
</evidence>
<dbReference type="Pfam" id="PF02195">
    <property type="entry name" value="ParB_N"/>
    <property type="match status" value="1"/>
</dbReference>
<dbReference type="NCBIfam" id="TIGR00180">
    <property type="entry name" value="parB_part"/>
    <property type="match status" value="1"/>
</dbReference>
<dbReference type="GO" id="GO:0005694">
    <property type="term" value="C:chromosome"/>
    <property type="evidence" value="ECO:0007669"/>
    <property type="project" value="TreeGrafter"/>
</dbReference>
<accession>A0A1W5ZQG1</accession>
<comment type="similarity">
    <text evidence="2">Belongs to the ParB family.</text>
</comment>